<gene>
    <name evidence="2" type="ORF">A2664_01915</name>
</gene>
<feature type="transmembrane region" description="Helical" evidence="1">
    <location>
        <begin position="47"/>
        <end position="67"/>
    </location>
</feature>
<dbReference type="STRING" id="1802301.A2664_01915"/>
<keyword evidence="1" id="KW-1133">Transmembrane helix</keyword>
<name>A0A1G2M366_9BACT</name>
<keyword evidence="1" id="KW-0472">Membrane</keyword>
<evidence type="ECO:0000313" key="2">
    <source>
        <dbReference type="EMBL" id="OHA18204.1"/>
    </source>
</evidence>
<keyword evidence="1" id="KW-0812">Transmembrane</keyword>
<feature type="transmembrane region" description="Helical" evidence="1">
    <location>
        <begin position="23"/>
        <end position="41"/>
    </location>
</feature>
<reference evidence="2 3" key="1">
    <citation type="journal article" date="2016" name="Nat. Commun.">
        <title>Thousands of microbial genomes shed light on interconnected biogeochemical processes in an aquifer system.</title>
        <authorList>
            <person name="Anantharaman K."/>
            <person name="Brown C.T."/>
            <person name="Hug L.A."/>
            <person name="Sharon I."/>
            <person name="Castelle C.J."/>
            <person name="Probst A.J."/>
            <person name="Thomas B.C."/>
            <person name="Singh A."/>
            <person name="Wilkins M.J."/>
            <person name="Karaoz U."/>
            <person name="Brodie E.L."/>
            <person name="Williams K.H."/>
            <person name="Hubbard S.S."/>
            <person name="Banfield J.F."/>
        </authorList>
    </citation>
    <scope>NUCLEOTIDE SEQUENCE [LARGE SCALE GENOMIC DNA]</scope>
</reference>
<dbReference type="EMBL" id="MHRF01000007">
    <property type="protein sequence ID" value="OHA18204.1"/>
    <property type="molecule type" value="Genomic_DNA"/>
</dbReference>
<comment type="caution">
    <text evidence="2">The sequence shown here is derived from an EMBL/GenBank/DDBJ whole genome shotgun (WGS) entry which is preliminary data.</text>
</comment>
<evidence type="ECO:0000256" key="1">
    <source>
        <dbReference type="SAM" id="Phobius"/>
    </source>
</evidence>
<evidence type="ECO:0000313" key="3">
    <source>
        <dbReference type="Proteomes" id="UP000178873"/>
    </source>
</evidence>
<accession>A0A1G2M366</accession>
<sequence>MEAKLKHLEFIQSTINRMAGNSFLLKGWAVTIVGALFALTFKEVDPLYLLISLVVLVLFWRLDSYYLSRERLFIKLYERVSTSEGDNTDFSMNTKPFEKEVTVGGCAFSETMRLFYGGLAVAHIIIFIFI</sequence>
<proteinExistence type="predicted"/>
<dbReference type="Proteomes" id="UP000178873">
    <property type="component" value="Unassembled WGS sequence"/>
</dbReference>
<organism evidence="2 3">
    <name type="scientific">Candidatus Taylorbacteria bacterium RIFCSPHIGHO2_01_FULL_46_22b</name>
    <dbReference type="NCBI Taxonomy" id="1802301"/>
    <lineage>
        <taxon>Bacteria</taxon>
        <taxon>Candidatus Tayloriibacteriota</taxon>
    </lineage>
</organism>
<protein>
    <submittedName>
        <fullName evidence="2">Uncharacterized protein</fullName>
    </submittedName>
</protein>
<dbReference type="AlphaFoldDB" id="A0A1G2M366"/>